<evidence type="ECO:0000313" key="2">
    <source>
        <dbReference type="Proteomes" id="UP000284531"/>
    </source>
</evidence>
<dbReference type="OrthoDB" id="136551at200643"/>
<protein>
    <submittedName>
        <fullName evidence="1">Uncharacterized protein</fullName>
    </submittedName>
</protein>
<accession>A0A419WGH3</accession>
<evidence type="ECO:0000313" key="1">
    <source>
        <dbReference type="EMBL" id="RKD94579.1"/>
    </source>
</evidence>
<reference evidence="1 2" key="1">
    <citation type="submission" date="2018-09" db="EMBL/GenBank/DDBJ databases">
        <title>Genomic Encyclopedia of Archaeal and Bacterial Type Strains, Phase II (KMG-II): from individual species to whole genera.</title>
        <authorList>
            <person name="Goeker M."/>
        </authorList>
    </citation>
    <scope>NUCLEOTIDE SEQUENCE [LARGE SCALE GENOMIC DNA]</scope>
    <source>
        <strain evidence="1 2">DSM 21950</strain>
    </source>
</reference>
<dbReference type="AlphaFoldDB" id="A0A419WGH3"/>
<dbReference type="Proteomes" id="UP000284531">
    <property type="component" value="Unassembled WGS sequence"/>
</dbReference>
<name>A0A419WGH3_9BACT</name>
<proteinExistence type="predicted"/>
<organism evidence="1 2">
    <name type="scientific">Marinifilum flexuosum</name>
    <dbReference type="NCBI Taxonomy" id="1117708"/>
    <lineage>
        <taxon>Bacteria</taxon>
        <taxon>Pseudomonadati</taxon>
        <taxon>Bacteroidota</taxon>
        <taxon>Bacteroidia</taxon>
        <taxon>Marinilabiliales</taxon>
        <taxon>Marinifilaceae</taxon>
    </lineage>
</organism>
<dbReference type="RefSeq" id="WP_120241834.1">
    <property type="nucleotide sequence ID" value="NZ_RAPQ01000014.1"/>
</dbReference>
<keyword evidence="2" id="KW-1185">Reference proteome</keyword>
<comment type="caution">
    <text evidence="1">The sequence shown here is derived from an EMBL/GenBank/DDBJ whole genome shotgun (WGS) entry which is preliminary data.</text>
</comment>
<sequence>MNFTKQVYTILFLFVSVIAYSQEVPIVAVDGYFINLSKEEFLKDFNESDIVESFFIEPDSACVFMGDYGKGGLYVIQTRLPKKVIMKQVFPILYFKANPDVFINDKASGPNGFNAVNPELVDSIIVVPPLKAVMKHGMKKVGGMIRIYAKE</sequence>
<dbReference type="EMBL" id="RAPQ01000014">
    <property type="protein sequence ID" value="RKD94579.1"/>
    <property type="molecule type" value="Genomic_DNA"/>
</dbReference>
<gene>
    <name evidence="1" type="ORF">BXY64_4167</name>
</gene>